<reference evidence="3" key="1">
    <citation type="submission" date="2016-12" db="EMBL/GenBank/DDBJ databases">
        <title>Comparative genomics of four Isosphaeraceae planctomycetes: a common pool of plasmids and glycoside hydrolase genes.</title>
        <authorList>
            <person name="Ivanova A."/>
        </authorList>
    </citation>
    <scope>NUCLEOTIDE SEQUENCE [LARGE SCALE GENOMIC DNA]</scope>
    <source>
        <strain evidence="3">PX4</strain>
    </source>
</reference>
<keyword evidence="3" id="KW-1185">Reference proteome</keyword>
<gene>
    <name evidence="2" type="ORF">BSF38_01673</name>
</gene>
<feature type="region of interest" description="Disordered" evidence="1">
    <location>
        <begin position="29"/>
        <end position="154"/>
    </location>
</feature>
<organism evidence="2 3">
    <name type="scientific">Paludisphaera borealis</name>
    <dbReference type="NCBI Taxonomy" id="1387353"/>
    <lineage>
        <taxon>Bacteria</taxon>
        <taxon>Pseudomonadati</taxon>
        <taxon>Planctomycetota</taxon>
        <taxon>Planctomycetia</taxon>
        <taxon>Isosphaerales</taxon>
        <taxon>Isosphaeraceae</taxon>
        <taxon>Paludisphaera</taxon>
    </lineage>
</organism>
<evidence type="ECO:0000313" key="2">
    <source>
        <dbReference type="EMBL" id="APW60207.1"/>
    </source>
</evidence>
<dbReference type="PROSITE" id="PS51257">
    <property type="entry name" value="PROKAR_LIPOPROTEIN"/>
    <property type="match status" value="1"/>
</dbReference>
<dbReference type="STRING" id="1387353.BSF38_01673"/>
<name>A0A1U7CMQ9_9BACT</name>
<dbReference type="AlphaFoldDB" id="A0A1U7CMQ9"/>
<accession>A0A1U7CMQ9</accession>
<protein>
    <recommendedName>
        <fullName evidence="4">Lipoprotein</fullName>
    </recommendedName>
</protein>
<dbReference type="EMBL" id="CP019082">
    <property type="protein sequence ID" value="APW60207.1"/>
    <property type="molecule type" value="Genomic_DNA"/>
</dbReference>
<feature type="compositionally biased region" description="Polar residues" evidence="1">
    <location>
        <begin position="83"/>
        <end position="92"/>
    </location>
</feature>
<proteinExistence type="predicted"/>
<dbReference type="Proteomes" id="UP000186309">
    <property type="component" value="Chromosome"/>
</dbReference>
<feature type="compositionally biased region" description="Polar residues" evidence="1">
    <location>
        <begin position="118"/>
        <end position="137"/>
    </location>
</feature>
<evidence type="ECO:0000256" key="1">
    <source>
        <dbReference type="SAM" id="MobiDB-lite"/>
    </source>
</evidence>
<evidence type="ECO:0000313" key="3">
    <source>
        <dbReference type="Proteomes" id="UP000186309"/>
    </source>
</evidence>
<evidence type="ECO:0008006" key="4">
    <source>
        <dbReference type="Google" id="ProtNLM"/>
    </source>
</evidence>
<dbReference type="KEGG" id="pbor:BSF38_01673"/>
<sequence length="154" mass="15499">MDRPCFFASCRLMGAALLTTVVLSSGCRSTRSEVPPAKPYARTGEAPPTVGFSSQPHPANAGGMPASVNIGPGGMPDDRLATGQPQYGTPTPGSKGVALPTGNRYGPPGTSGLDPTAGANSTAIADSLMESGQSVSKTLADDPKLNKAATMPVQ</sequence>